<evidence type="ECO:0000313" key="1">
    <source>
        <dbReference type="EMBL" id="KAJ7533035.1"/>
    </source>
</evidence>
<keyword evidence="2" id="KW-1185">Reference proteome</keyword>
<gene>
    <name evidence="1" type="ORF">O6H91_13G030500</name>
</gene>
<reference evidence="2" key="1">
    <citation type="journal article" date="2024" name="Proc. Natl. Acad. Sci. U.S.A.">
        <title>Extraordinary preservation of gene collinearity over three hundred million years revealed in homosporous lycophytes.</title>
        <authorList>
            <person name="Li C."/>
            <person name="Wickell D."/>
            <person name="Kuo L.Y."/>
            <person name="Chen X."/>
            <person name="Nie B."/>
            <person name="Liao X."/>
            <person name="Peng D."/>
            <person name="Ji J."/>
            <person name="Jenkins J."/>
            <person name="Williams M."/>
            <person name="Shu S."/>
            <person name="Plott C."/>
            <person name="Barry K."/>
            <person name="Rajasekar S."/>
            <person name="Grimwood J."/>
            <person name="Han X."/>
            <person name="Sun S."/>
            <person name="Hou Z."/>
            <person name="He W."/>
            <person name="Dai G."/>
            <person name="Sun C."/>
            <person name="Schmutz J."/>
            <person name="Leebens-Mack J.H."/>
            <person name="Li F.W."/>
            <person name="Wang L."/>
        </authorList>
    </citation>
    <scope>NUCLEOTIDE SEQUENCE [LARGE SCALE GENOMIC DNA]</scope>
    <source>
        <strain evidence="2">cv. PW_Plant_1</strain>
    </source>
</reference>
<dbReference type="Proteomes" id="UP001162992">
    <property type="component" value="Chromosome 13"/>
</dbReference>
<comment type="caution">
    <text evidence="1">The sequence shown here is derived from an EMBL/GenBank/DDBJ whole genome shotgun (WGS) entry which is preliminary data.</text>
</comment>
<organism evidence="1 2">
    <name type="scientific">Diphasiastrum complanatum</name>
    <name type="common">Issler's clubmoss</name>
    <name type="synonym">Lycopodium complanatum</name>
    <dbReference type="NCBI Taxonomy" id="34168"/>
    <lineage>
        <taxon>Eukaryota</taxon>
        <taxon>Viridiplantae</taxon>
        <taxon>Streptophyta</taxon>
        <taxon>Embryophyta</taxon>
        <taxon>Tracheophyta</taxon>
        <taxon>Lycopodiopsida</taxon>
        <taxon>Lycopodiales</taxon>
        <taxon>Lycopodiaceae</taxon>
        <taxon>Lycopodioideae</taxon>
        <taxon>Diphasiastrum</taxon>
    </lineage>
</organism>
<accession>A0ACC2BTE9</accession>
<dbReference type="EMBL" id="CM055104">
    <property type="protein sequence ID" value="KAJ7533035.1"/>
    <property type="molecule type" value="Genomic_DNA"/>
</dbReference>
<sequence>MVERKPTVSATARKICLCSPTTHPGSYRCRLHRSSTYTPPQAVPKLTTEVSARDVAKKLLQLHKRSRSSVDRFLDQVPFSPKPVDRTSIPRRSRLSNVTFAAEVKQEDDDSDLLACVDKVKDLEADHLYCYRFSKLKL</sequence>
<protein>
    <submittedName>
        <fullName evidence="1">Uncharacterized protein</fullName>
    </submittedName>
</protein>
<proteinExistence type="predicted"/>
<evidence type="ECO:0000313" key="2">
    <source>
        <dbReference type="Proteomes" id="UP001162992"/>
    </source>
</evidence>
<name>A0ACC2BTE9_DIPCM</name>